<protein>
    <submittedName>
        <fullName evidence="1">IS1634 family transposase</fullName>
    </submittedName>
</protein>
<keyword evidence="2" id="KW-1185">Reference proteome</keyword>
<dbReference type="PANTHER" id="PTHR34614:SF2">
    <property type="entry name" value="TRANSPOSASE IS4-LIKE DOMAIN-CONTAINING PROTEIN"/>
    <property type="match status" value="1"/>
</dbReference>
<dbReference type="PANTHER" id="PTHR34614">
    <property type="match status" value="1"/>
</dbReference>
<comment type="caution">
    <text evidence="1">The sequence shown here is derived from an EMBL/GenBank/DDBJ whole genome shotgun (WGS) entry which is preliminary data.</text>
</comment>
<evidence type="ECO:0000313" key="1">
    <source>
        <dbReference type="EMBL" id="MBK3520055.1"/>
    </source>
</evidence>
<reference evidence="1 2" key="1">
    <citation type="submission" date="2021-01" db="EMBL/GenBank/DDBJ databases">
        <title>Carboxyliciviraga sp.nov., isolated from coastal sediments.</title>
        <authorList>
            <person name="Lu D."/>
            <person name="Zhang T."/>
        </authorList>
    </citation>
    <scope>NUCLEOTIDE SEQUENCE [LARGE SCALE GENOMIC DNA]</scope>
    <source>
        <strain evidence="1 2">N1Y132</strain>
    </source>
</reference>
<gene>
    <name evidence="1" type="ORF">JIV24_22175</name>
</gene>
<organism evidence="1 2">
    <name type="scientific">Carboxylicivirga marina</name>
    <dbReference type="NCBI Taxonomy" id="2800988"/>
    <lineage>
        <taxon>Bacteria</taxon>
        <taxon>Pseudomonadati</taxon>
        <taxon>Bacteroidota</taxon>
        <taxon>Bacteroidia</taxon>
        <taxon>Marinilabiliales</taxon>
        <taxon>Marinilabiliaceae</taxon>
        <taxon>Carboxylicivirga</taxon>
    </lineage>
</organism>
<dbReference type="RefSeq" id="WP_200467272.1">
    <property type="nucleotide sequence ID" value="NZ_JAENRR010000153.1"/>
</dbReference>
<dbReference type="NCBIfam" id="NF033559">
    <property type="entry name" value="transpos_IS1634"/>
    <property type="match status" value="1"/>
</dbReference>
<sequence>MFIKTTKNSKGTAYYHLVESYRDAGKVKQRTLMSLGRVSDGKLDSLAEAISKHTDKLEVFSLAKDVDVQDTYHLGPLLVIKKMMDGLGISKCLQVIQAKHPKLEFDLQKVIFTQICSRFLKPVSKLALYDNWLQRMYPQMIDHDIAVQHIYRSMDLLCKHKEDIESFLFRYGKDLFNINVDVVLYDLTTLRFESTRTDLGELRQFGYSKEMRSDCTQIVLGLLTNTEGIPLCCEVHPGNTFEGNTLDGIVDRIG</sequence>
<evidence type="ECO:0000313" key="2">
    <source>
        <dbReference type="Proteomes" id="UP000605676"/>
    </source>
</evidence>
<dbReference type="Proteomes" id="UP000605676">
    <property type="component" value="Unassembled WGS sequence"/>
</dbReference>
<proteinExistence type="predicted"/>
<dbReference type="EMBL" id="JAENRR010000153">
    <property type="protein sequence ID" value="MBK3520055.1"/>
    <property type="molecule type" value="Genomic_DNA"/>
</dbReference>
<name>A0ABS1HQZ9_9BACT</name>
<dbReference type="InterPro" id="IPR047654">
    <property type="entry name" value="IS1634_transpos"/>
</dbReference>
<feature type="non-terminal residue" evidence="1">
    <location>
        <position position="254"/>
    </location>
</feature>
<accession>A0ABS1HQZ9</accession>